<dbReference type="Pfam" id="PF09656">
    <property type="entry name" value="PGPGW"/>
    <property type="match status" value="1"/>
</dbReference>
<dbReference type="RefSeq" id="WP_369455260.1">
    <property type="nucleotide sequence ID" value="NZ_JBGCUO010000001.1"/>
</dbReference>
<keyword evidence="1" id="KW-0812">Transmembrane</keyword>
<accession>A0ABV4AGQ6</accession>
<dbReference type="Proteomes" id="UP001562065">
    <property type="component" value="Unassembled WGS sequence"/>
</dbReference>
<evidence type="ECO:0000256" key="1">
    <source>
        <dbReference type="SAM" id="Phobius"/>
    </source>
</evidence>
<proteinExistence type="predicted"/>
<reference evidence="2 3" key="1">
    <citation type="submission" date="2024-07" db="EMBL/GenBank/DDBJ databases">
        <authorList>
            <person name="Ren Q."/>
        </authorList>
    </citation>
    <scope>NUCLEOTIDE SEQUENCE [LARGE SCALE GENOMIC DNA]</scope>
    <source>
        <strain evidence="2 3">REN37</strain>
    </source>
</reference>
<organism evidence="2 3">
    <name type="scientific">Isoalcanivorax beigongshangi</name>
    <dbReference type="NCBI Taxonomy" id="3238810"/>
    <lineage>
        <taxon>Bacteria</taxon>
        <taxon>Pseudomonadati</taxon>
        <taxon>Pseudomonadota</taxon>
        <taxon>Gammaproteobacteria</taxon>
        <taxon>Oceanospirillales</taxon>
        <taxon>Alcanivoracaceae</taxon>
        <taxon>Isoalcanivorax</taxon>
    </lineage>
</organism>
<keyword evidence="1" id="KW-0472">Membrane</keyword>
<dbReference type="EMBL" id="JBGCUO010000001">
    <property type="protein sequence ID" value="MEY1662015.1"/>
    <property type="molecule type" value="Genomic_DNA"/>
</dbReference>
<gene>
    <name evidence="2" type="ORF">AB5I84_07615</name>
</gene>
<feature type="transmembrane region" description="Helical" evidence="1">
    <location>
        <begin position="63"/>
        <end position="84"/>
    </location>
</feature>
<evidence type="ECO:0000313" key="3">
    <source>
        <dbReference type="Proteomes" id="UP001562065"/>
    </source>
</evidence>
<keyword evidence="1" id="KW-1133">Transmembrane helix</keyword>
<sequence>MIPEWLEPYLDVLGPWLPWMAIGGAVMAVASTVALPWLIVKMPADYFSRPPVTLSDRGPLRRLWWLLRNLLALVLLLCGVAMLVLPGQGLLTILVAIGVSSFPGKYRLERAIIRRPSVYRSCNWIRRRYGRPPLDFPASD</sequence>
<dbReference type="InterPro" id="IPR019099">
    <property type="entry name" value="Uncharacterised_PGPGW_TM"/>
</dbReference>
<comment type="caution">
    <text evidence="2">The sequence shown here is derived from an EMBL/GenBank/DDBJ whole genome shotgun (WGS) entry which is preliminary data.</text>
</comment>
<evidence type="ECO:0000313" key="2">
    <source>
        <dbReference type="EMBL" id="MEY1662015.1"/>
    </source>
</evidence>
<protein>
    <submittedName>
        <fullName evidence="2">PGPGW domain-containing protein</fullName>
    </submittedName>
</protein>
<keyword evidence="3" id="KW-1185">Reference proteome</keyword>
<name>A0ABV4AGQ6_9GAMM</name>
<feature type="transmembrane region" description="Helical" evidence="1">
    <location>
        <begin position="16"/>
        <end position="40"/>
    </location>
</feature>